<proteinExistence type="predicted"/>
<evidence type="ECO:0000313" key="3">
    <source>
        <dbReference type="EMBL" id="SGY19500.1"/>
    </source>
</evidence>
<protein>
    <submittedName>
        <fullName evidence="3">BQ5605_C014g07664 protein</fullName>
    </submittedName>
</protein>
<dbReference type="EMBL" id="FQNC01000016">
    <property type="protein sequence ID" value="SGY19500.1"/>
    <property type="molecule type" value="Genomic_DNA"/>
</dbReference>
<keyword evidence="2" id="KW-1133">Transmembrane helix</keyword>
<accession>A0A2X0LY68</accession>
<feature type="region of interest" description="Disordered" evidence="1">
    <location>
        <begin position="407"/>
        <end position="429"/>
    </location>
</feature>
<evidence type="ECO:0000256" key="1">
    <source>
        <dbReference type="SAM" id="MobiDB-lite"/>
    </source>
</evidence>
<dbReference type="AlphaFoldDB" id="A0A2X0LY68"/>
<keyword evidence="2" id="KW-0812">Transmembrane</keyword>
<feature type="transmembrane region" description="Helical" evidence="2">
    <location>
        <begin position="224"/>
        <end position="251"/>
    </location>
</feature>
<feature type="transmembrane region" description="Helical" evidence="2">
    <location>
        <begin position="493"/>
        <end position="514"/>
    </location>
</feature>
<feature type="transmembrane region" description="Helical" evidence="2">
    <location>
        <begin position="147"/>
        <end position="170"/>
    </location>
</feature>
<feature type="transmembrane region" description="Helical" evidence="2">
    <location>
        <begin position="453"/>
        <end position="473"/>
    </location>
</feature>
<evidence type="ECO:0000256" key="2">
    <source>
        <dbReference type="SAM" id="Phobius"/>
    </source>
</evidence>
<feature type="transmembrane region" description="Helical" evidence="2">
    <location>
        <begin position="347"/>
        <end position="367"/>
    </location>
</feature>
<dbReference type="Proteomes" id="UP000249464">
    <property type="component" value="Unassembled WGS sequence"/>
</dbReference>
<feature type="region of interest" description="Disordered" evidence="1">
    <location>
        <begin position="574"/>
        <end position="623"/>
    </location>
</feature>
<feature type="compositionally biased region" description="Low complexity" evidence="1">
    <location>
        <begin position="602"/>
        <end position="623"/>
    </location>
</feature>
<sequence>MAPPLDTFDTFDTFFSFLNSLKSLVRFFANSFGAISQQATLRAASSLVNTCRARSFTQMASSIVEVSTLLSEGLGTEGQAEWMKLCRFISPVLWWLGSMFLIFDPTSTDGDLMIEALATNKNPYPIAMASVEKGLYLRVSTSVINQFRFLIALFAVSLAFILLGFVLRLFQGRFWLYYRIDSRVTIPNILVHYSIWAVIFIGLSIFGLVTTIKCASGTRTPNWYIILQGILPLALFLGQYSEVWATAAGYAIRRYGVHNGDPLLVSLAFTFLPALCPLVILVPSVTTFVLSAKNFGQVETSGAAVLLSLKISAESWIPGEGLVLSQLEPSLHNLGLMMTAARLHGHYIKIAFLYTGVSLSIMFILIYPPLGYIIFSNIQSYVTASLVEVGQLRSQAKHLKSIVRIGAEPDTDSGAPPPAEGSPKEAAHSFNDRPCAQLRAQSELVEWAASNRLLTATLISLTLLVNAAFAFWFTTKPIALANDNHRFSTIVLVSAWVNSILLALVAILILFRSLDGSNPAAKRMIKILPWLTRLLPPSVGLDRLQEATYEDSTSTKLHNLIEQPTTVVELKANTAPANEEPLSEKSAMNHLPHSARRHPLHSSESSASSNAAKSGSMSPSRLV</sequence>
<keyword evidence="4" id="KW-1185">Reference proteome</keyword>
<feature type="transmembrane region" description="Helical" evidence="2">
    <location>
        <begin position="263"/>
        <end position="285"/>
    </location>
</feature>
<keyword evidence="2" id="KW-0472">Membrane</keyword>
<organism evidence="3 4">
    <name type="scientific">Microbotryum silenes-dioicae</name>
    <dbReference type="NCBI Taxonomy" id="796604"/>
    <lineage>
        <taxon>Eukaryota</taxon>
        <taxon>Fungi</taxon>
        <taxon>Dikarya</taxon>
        <taxon>Basidiomycota</taxon>
        <taxon>Pucciniomycotina</taxon>
        <taxon>Microbotryomycetes</taxon>
        <taxon>Microbotryales</taxon>
        <taxon>Microbotryaceae</taxon>
        <taxon>Microbotryum</taxon>
    </lineage>
</organism>
<gene>
    <name evidence="3" type="primary">BQ5605_C014g07664</name>
    <name evidence="3" type="ORF">BQ5605_C014G07664</name>
</gene>
<feature type="transmembrane region" description="Helical" evidence="2">
    <location>
        <begin position="190"/>
        <end position="212"/>
    </location>
</feature>
<name>A0A2X0LY68_9BASI</name>
<reference evidence="3 4" key="1">
    <citation type="submission" date="2016-11" db="EMBL/GenBank/DDBJ databases">
        <authorList>
            <person name="Jaros S."/>
            <person name="Januszkiewicz K."/>
            <person name="Wedrychowicz H."/>
        </authorList>
    </citation>
    <scope>NUCLEOTIDE SEQUENCE [LARGE SCALE GENOMIC DNA]</scope>
</reference>
<evidence type="ECO:0000313" key="4">
    <source>
        <dbReference type="Proteomes" id="UP000249464"/>
    </source>
</evidence>